<dbReference type="InterPro" id="IPR036047">
    <property type="entry name" value="F-box-like_dom_sf"/>
</dbReference>
<dbReference type="Gene3D" id="3.80.10.10">
    <property type="entry name" value="Ribonuclease Inhibitor"/>
    <property type="match status" value="1"/>
</dbReference>
<dbReference type="Proteomes" id="UP001163846">
    <property type="component" value="Unassembled WGS sequence"/>
</dbReference>
<dbReference type="SUPFAM" id="SSF52047">
    <property type="entry name" value="RNI-like"/>
    <property type="match status" value="1"/>
</dbReference>
<organism evidence="3 4">
    <name type="scientific">Lentinula raphanica</name>
    <dbReference type="NCBI Taxonomy" id="153919"/>
    <lineage>
        <taxon>Eukaryota</taxon>
        <taxon>Fungi</taxon>
        <taxon>Dikarya</taxon>
        <taxon>Basidiomycota</taxon>
        <taxon>Agaricomycotina</taxon>
        <taxon>Agaricomycetes</taxon>
        <taxon>Agaricomycetidae</taxon>
        <taxon>Agaricales</taxon>
        <taxon>Marasmiineae</taxon>
        <taxon>Omphalotaceae</taxon>
        <taxon>Lentinula</taxon>
    </lineage>
</organism>
<dbReference type="SUPFAM" id="SSF81383">
    <property type="entry name" value="F-box domain"/>
    <property type="match status" value="1"/>
</dbReference>
<dbReference type="AlphaFoldDB" id="A0AA38PM79"/>
<protein>
    <recommendedName>
        <fullName evidence="2">F-box domain-containing protein</fullName>
    </recommendedName>
</protein>
<dbReference type="Pfam" id="PF12937">
    <property type="entry name" value="F-box-like"/>
    <property type="match status" value="1"/>
</dbReference>
<sequence>MAPVGSKLSFQQLVEAMLYKAHRCTKPSRLNKYSASELDAMEKKLQISLSLIRGVRNLLQPINRLPPELLTLIFRQTQLHLPDFLPIRDLSASGWKWLSLLQVCRHWRGLIASTPELWSILDSGMLPERFLKRSSAVPLRVYLDLKLNYLPEDLLESIASQSIRFRELHLNMNAWQSNATIFHHFKDPAPSLSGLTLVIDGRDITNGHLPQLFSGEMPSLRKLCLKHLTSWPKGYFQNLTHVCLYDQNELTRPSMDEFLDFISSSPFLEELALVRAGPTRMTEGSSHGPPSRIISLPHLRQLDIGAWASASMVARFLSHIRVTSKVDMYIWGDGMLNAPQPDSETPASLASLLPEDISKLENMRPIKKWYFARQPRVILDTPFVSVTGAADIEGRTLHMYGTFNASQVIPTQLLSRYPVSNVESLTVRDSCMDTNGMNILDIEFWRSILQGLPELQKLEILAFRSIGFTRAIVGALMPQHATDAQPRPPLCPKLTSLTIEHDVSLPAYSIRTMIEARAKCVPPAARLEFLRVLVFDPNPQSVRQRRRRLRSMSVSEAGSSIGSHSDSEATGLENEVRTREEEEYRLHTEDDRKLLEGCVEISGEVRFEYGVPLSVGLVPDNWPTAAYNFTRGRRGS</sequence>
<reference evidence="3" key="1">
    <citation type="submission" date="2022-08" db="EMBL/GenBank/DDBJ databases">
        <authorList>
            <consortium name="DOE Joint Genome Institute"/>
            <person name="Min B."/>
            <person name="Riley R."/>
            <person name="Sierra-Patev S."/>
            <person name="Naranjo-Ortiz M."/>
            <person name="Looney B."/>
            <person name="Konkel Z."/>
            <person name="Slot J.C."/>
            <person name="Sakamoto Y."/>
            <person name="Steenwyk J.L."/>
            <person name="Rokas A."/>
            <person name="Carro J."/>
            <person name="Camarero S."/>
            <person name="Ferreira P."/>
            <person name="Molpeceres G."/>
            <person name="Ruiz-Duenas F.J."/>
            <person name="Serrano A."/>
            <person name="Henrissat B."/>
            <person name="Drula E."/>
            <person name="Hughes K.W."/>
            <person name="Mata J.L."/>
            <person name="Ishikawa N.K."/>
            <person name="Vargas-Isla R."/>
            <person name="Ushijima S."/>
            <person name="Smith C.A."/>
            <person name="Ahrendt S."/>
            <person name="Andreopoulos W."/>
            <person name="He G."/>
            <person name="Labutti K."/>
            <person name="Lipzen A."/>
            <person name="Ng V."/>
            <person name="Sandor L."/>
            <person name="Barry K."/>
            <person name="Martinez A.T."/>
            <person name="Xiao Y."/>
            <person name="Gibbons J.G."/>
            <person name="Terashima K."/>
            <person name="Hibbett D.S."/>
            <person name="Grigoriev I.V."/>
        </authorList>
    </citation>
    <scope>NUCLEOTIDE SEQUENCE</scope>
    <source>
        <strain evidence="3">TFB9207</strain>
    </source>
</reference>
<gene>
    <name evidence="3" type="ORF">F5878DRAFT_654905</name>
</gene>
<dbReference type="InterPro" id="IPR032675">
    <property type="entry name" value="LRR_dom_sf"/>
</dbReference>
<feature type="region of interest" description="Disordered" evidence="1">
    <location>
        <begin position="545"/>
        <end position="584"/>
    </location>
</feature>
<feature type="compositionally biased region" description="Basic and acidic residues" evidence="1">
    <location>
        <begin position="574"/>
        <end position="584"/>
    </location>
</feature>
<dbReference type="EMBL" id="MU805935">
    <property type="protein sequence ID" value="KAJ3845544.1"/>
    <property type="molecule type" value="Genomic_DNA"/>
</dbReference>
<keyword evidence="4" id="KW-1185">Reference proteome</keyword>
<evidence type="ECO:0000313" key="4">
    <source>
        <dbReference type="Proteomes" id="UP001163846"/>
    </source>
</evidence>
<evidence type="ECO:0000313" key="3">
    <source>
        <dbReference type="EMBL" id="KAJ3845544.1"/>
    </source>
</evidence>
<dbReference type="InterPro" id="IPR001810">
    <property type="entry name" value="F-box_dom"/>
</dbReference>
<proteinExistence type="predicted"/>
<feature type="domain" description="F-box" evidence="2">
    <location>
        <begin position="62"/>
        <end position="119"/>
    </location>
</feature>
<dbReference type="Gene3D" id="1.20.1280.50">
    <property type="match status" value="1"/>
</dbReference>
<comment type="caution">
    <text evidence="3">The sequence shown here is derived from an EMBL/GenBank/DDBJ whole genome shotgun (WGS) entry which is preliminary data.</text>
</comment>
<evidence type="ECO:0000259" key="2">
    <source>
        <dbReference type="Pfam" id="PF12937"/>
    </source>
</evidence>
<evidence type="ECO:0000256" key="1">
    <source>
        <dbReference type="SAM" id="MobiDB-lite"/>
    </source>
</evidence>
<name>A0AA38PM79_9AGAR</name>
<accession>A0AA38PM79</accession>